<feature type="region of interest" description="Disordered" evidence="1">
    <location>
        <begin position="32"/>
        <end position="69"/>
    </location>
</feature>
<protein>
    <submittedName>
        <fullName evidence="2">Uncharacterized protein</fullName>
    </submittedName>
</protein>
<organism evidence="2 3">
    <name type="scientific">Cyphellophora europaea (strain CBS 101466)</name>
    <name type="common">Phialophora europaea</name>
    <dbReference type="NCBI Taxonomy" id="1220924"/>
    <lineage>
        <taxon>Eukaryota</taxon>
        <taxon>Fungi</taxon>
        <taxon>Dikarya</taxon>
        <taxon>Ascomycota</taxon>
        <taxon>Pezizomycotina</taxon>
        <taxon>Eurotiomycetes</taxon>
        <taxon>Chaetothyriomycetidae</taxon>
        <taxon>Chaetothyriales</taxon>
        <taxon>Cyphellophoraceae</taxon>
        <taxon>Cyphellophora</taxon>
    </lineage>
</organism>
<dbReference type="HOGENOM" id="CLU_1594464_0_0_1"/>
<dbReference type="AlphaFoldDB" id="W2S8G1"/>
<evidence type="ECO:0000313" key="2">
    <source>
        <dbReference type="EMBL" id="ETN44224.1"/>
    </source>
</evidence>
<dbReference type="EMBL" id="KI635846">
    <property type="protein sequence ID" value="ETN44224.1"/>
    <property type="molecule type" value="Genomic_DNA"/>
</dbReference>
<dbReference type="InParanoid" id="W2S8G1"/>
<sequence length="167" mass="18192">MADDHFDSTVYLPTNQSIDDKFSEKLQHLGHGGLGDCENTDDSSRSVDRGLSDTQGKLAAHNRSREAESTAAICCGAQVFEEAVDIMPAEEHSQANEEALSVPEQCVLQAVEGAVSTTAATKLPSMHQRSVNGYGRPYYESEVRGEEGFRTNSGWTAINFRGPLKLR</sequence>
<gene>
    <name evidence="2" type="ORF">HMPREF1541_10775</name>
</gene>
<proteinExistence type="predicted"/>
<feature type="compositionally biased region" description="Basic and acidic residues" evidence="1">
    <location>
        <begin position="42"/>
        <end position="51"/>
    </location>
</feature>
<evidence type="ECO:0000313" key="3">
    <source>
        <dbReference type="Proteomes" id="UP000030752"/>
    </source>
</evidence>
<reference evidence="2 3" key="1">
    <citation type="submission" date="2013-03" db="EMBL/GenBank/DDBJ databases">
        <title>The Genome Sequence of Phialophora europaea CBS 101466.</title>
        <authorList>
            <consortium name="The Broad Institute Genomics Platform"/>
            <person name="Cuomo C."/>
            <person name="de Hoog S."/>
            <person name="Gorbushina A."/>
            <person name="Walker B."/>
            <person name="Young S.K."/>
            <person name="Zeng Q."/>
            <person name="Gargeya S."/>
            <person name="Fitzgerald M."/>
            <person name="Haas B."/>
            <person name="Abouelleil A."/>
            <person name="Allen A.W."/>
            <person name="Alvarado L."/>
            <person name="Arachchi H.M."/>
            <person name="Berlin A.M."/>
            <person name="Chapman S.B."/>
            <person name="Gainer-Dewar J."/>
            <person name="Goldberg J."/>
            <person name="Griggs A."/>
            <person name="Gujja S."/>
            <person name="Hansen M."/>
            <person name="Howarth C."/>
            <person name="Imamovic A."/>
            <person name="Ireland A."/>
            <person name="Larimer J."/>
            <person name="McCowan C."/>
            <person name="Murphy C."/>
            <person name="Pearson M."/>
            <person name="Poon T.W."/>
            <person name="Priest M."/>
            <person name="Roberts A."/>
            <person name="Saif S."/>
            <person name="Shea T."/>
            <person name="Sisk P."/>
            <person name="Sykes S."/>
            <person name="Wortman J."/>
            <person name="Nusbaum C."/>
            <person name="Birren B."/>
        </authorList>
    </citation>
    <scope>NUCLEOTIDE SEQUENCE [LARGE SCALE GENOMIC DNA]</scope>
    <source>
        <strain evidence="2 3">CBS 101466</strain>
    </source>
</reference>
<dbReference type="RefSeq" id="XP_008713666.1">
    <property type="nucleotide sequence ID" value="XM_008715444.1"/>
</dbReference>
<accession>W2S8G1</accession>
<dbReference type="GeneID" id="19978114"/>
<dbReference type="Proteomes" id="UP000030752">
    <property type="component" value="Unassembled WGS sequence"/>
</dbReference>
<dbReference type="VEuPathDB" id="FungiDB:HMPREF1541_10775"/>
<evidence type="ECO:0000256" key="1">
    <source>
        <dbReference type="SAM" id="MobiDB-lite"/>
    </source>
</evidence>
<name>W2S8G1_CYPE1</name>
<keyword evidence="3" id="KW-1185">Reference proteome</keyword>